<dbReference type="SUPFAM" id="SSF51735">
    <property type="entry name" value="NAD(P)-binding Rossmann-fold domains"/>
    <property type="match status" value="1"/>
</dbReference>
<dbReference type="InterPro" id="IPR036291">
    <property type="entry name" value="NAD(P)-bd_dom_sf"/>
</dbReference>
<dbReference type="GO" id="GO:0045552">
    <property type="term" value="F:dihydroflavanol 4-reductase activity"/>
    <property type="evidence" value="ECO:0007669"/>
    <property type="project" value="UniProtKB-EC"/>
</dbReference>
<dbReference type="EC" id="1.1.1.219" evidence="3"/>
<organism evidence="3 4">
    <name type="scientific">Handroanthus impetiginosus</name>
    <dbReference type="NCBI Taxonomy" id="429701"/>
    <lineage>
        <taxon>Eukaryota</taxon>
        <taxon>Viridiplantae</taxon>
        <taxon>Streptophyta</taxon>
        <taxon>Embryophyta</taxon>
        <taxon>Tracheophyta</taxon>
        <taxon>Spermatophyta</taxon>
        <taxon>Magnoliopsida</taxon>
        <taxon>eudicotyledons</taxon>
        <taxon>Gunneridae</taxon>
        <taxon>Pentapetalae</taxon>
        <taxon>asterids</taxon>
        <taxon>lamiids</taxon>
        <taxon>Lamiales</taxon>
        <taxon>Bignoniaceae</taxon>
        <taxon>Crescentiina</taxon>
        <taxon>Tabebuia alliance</taxon>
        <taxon>Handroanthus</taxon>
    </lineage>
</organism>
<dbReference type="PANTHER" id="PTHR10366">
    <property type="entry name" value="NAD DEPENDENT EPIMERASE/DEHYDRATASE"/>
    <property type="match status" value="1"/>
</dbReference>
<dbReference type="EMBL" id="NKXS01003509">
    <property type="protein sequence ID" value="PIN09542.1"/>
    <property type="molecule type" value="Genomic_DNA"/>
</dbReference>
<evidence type="ECO:0000256" key="1">
    <source>
        <dbReference type="ARBA" id="ARBA00022857"/>
    </source>
</evidence>
<keyword evidence="4" id="KW-1185">Reference proteome</keyword>
<evidence type="ECO:0000256" key="2">
    <source>
        <dbReference type="ARBA" id="ARBA00023002"/>
    </source>
</evidence>
<dbReference type="Proteomes" id="UP000231279">
    <property type="component" value="Unassembled WGS sequence"/>
</dbReference>
<name>A0A2G9GWC1_9LAMI</name>
<keyword evidence="2 3" id="KW-0560">Oxidoreductase</keyword>
<evidence type="ECO:0000313" key="4">
    <source>
        <dbReference type="Proteomes" id="UP000231279"/>
    </source>
</evidence>
<dbReference type="Gene3D" id="3.40.50.720">
    <property type="entry name" value="NAD(P)-binding Rossmann-like Domain"/>
    <property type="match status" value="1"/>
</dbReference>
<dbReference type="STRING" id="429701.A0A2G9GWC1"/>
<protein>
    <submittedName>
        <fullName evidence="3">Dihydrokaempferol 4-reductase</fullName>
        <ecNumber evidence="3">1.1.1.219</ecNumber>
    </submittedName>
</protein>
<comment type="caution">
    <text evidence="3">The sequence shown here is derived from an EMBL/GenBank/DDBJ whole genome shotgun (WGS) entry which is preliminary data.</text>
</comment>
<evidence type="ECO:0000313" key="3">
    <source>
        <dbReference type="EMBL" id="PIN09542.1"/>
    </source>
</evidence>
<accession>A0A2G9GWC1</accession>
<dbReference type="PANTHER" id="PTHR10366:SF628">
    <property type="entry name" value="NAD(P)-BINDING ROSSMANN-FOLD SUPERFAMILY PROTEIN"/>
    <property type="match status" value="1"/>
</dbReference>
<keyword evidence="1" id="KW-0521">NADP</keyword>
<sequence>MPNFSSVEVIIPPNLKRHQGDPKLLPILSSVNSRMGSMALVHIEDICSAHIFLMEHPDAEGRYICCAESCVMSELVWLLKKQYPCSIAQRVDSTEQDSVPSKISSKKIRDMGFNFECSIQDIIHQTVEKCVDCGFLLPAHHGEREKNM</sequence>
<proteinExistence type="predicted"/>
<dbReference type="AlphaFoldDB" id="A0A2G9GWC1"/>
<dbReference type="OrthoDB" id="2735536at2759"/>
<dbReference type="InterPro" id="IPR050425">
    <property type="entry name" value="NAD(P)_dehydrat-like"/>
</dbReference>
<reference evidence="4" key="1">
    <citation type="journal article" date="2018" name="Gigascience">
        <title>Genome assembly of the Pink Ipe (Handroanthus impetiginosus, Bignoniaceae), a highly valued, ecologically keystone Neotropical timber forest tree.</title>
        <authorList>
            <person name="Silva-Junior O.B."/>
            <person name="Grattapaglia D."/>
            <person name="Novaes E."/>
            <person name="Collevatti R.G."/>
        </authorList>
    </citation>
    <scope>NUCLEOTIDE SEQUENCE [LARGE SCALE GENOMIC DNA]</scope>
    <source>
        <strain evidence="4">cv. UFG-1</strain>
    </source>
</reference>
<gene>
    <name evidence="3" type="ORF">CDL12_17873</name>
</gene>